<gene>
    <name evidence="5" type="ORF">ASIM_LOCUS15478</name>
</gene>
<dbReference type="PANTHER" id="PTHR46205">
    <property type="entry name" value="LOQUACIOUS, ISOFORM B"/>
    <property type="match status" value="1"/>
</dbReference>
<name>A0A0M3K530_ANISI</name>
<dbReference type="AlphaFoldDB" id="A0A0M3K530"/>
<dbReference type="PROSITE" id="PS50137">
    <property type="entry name" value="DS_RBD"/>
    <property type="match status" value="1"/>
</dbReference>
<accession>A0A0M3K530</accession>
<dbReference type="GO" id="GO:0070920">
    <property type="term" value="P:regulation of regulatory ncRNA processing"/>
    <property type="evidence" value="ECO:0007669"/>
    <property type="project" value="TreeGrafter"/>
</dbReference>
<dbReference type="GO" id="GO:0030422">
    <property type="term" value="P:siRNA processing"/>
    <property type="evidence" value="ECO:0007669"/>
    <property type="project" value="TreeGrafter"/>
</dbReference>
<dbReference type="PANTHER" id="PTHR46205:SF3">
    <property type="entry name" value="LOQUACIOUS, ISOFORM B"/>
    <property type="match status" value="1"/>
</dbReference>
<dbReference type="EMBL" id="UYRR01032350">
    <property type="protein sequence ID" value="VDK55303.1"/>
    <property type="molecule type" value="Genomic_DNA"/>
</dbReference>
<dbReference type="CDD" id="cd00048">
    <property type="entry name" value="DSRM_SF"/>
    <property type="match status" value="2"/>
</dbReference>
<dbReference type="GO" id="GO:0035197">
    <property type="term" value="F:siRNA binding"/>
    <property type="evidence" value="ECO:0007669"/>
    <property type="project" value="TreeGrafter"/>
</dbReference>
<keyword evidence="6" id="KW-1185">Reference proteome</keyword>
<evidence type="ECO:0000256" key="1">
    <source>
        <dbReference type="ARBA" id="ARBA00022884"/>
    </source>
</evidence>
<feature type="domain" description="DRBM" evidence="4">
    <location>
        <begin position="104"/>
        <end position="139"/>
    </location>
</feature>
<evidence type="ECO:0000313" key="5">
    <source>
        <dbReference type="EMBL" id="VDK55303.1"/>
    </source>
</evidence>
<keyword evidence="3" id="KW-0175">Coiled coil</keyword>
<reference evidence="7" key="1">
    <citation type="submission" date="2017-02" db="UniProtKB">
        <authorList>
            <consortium name="WormBaseParasite"/>
        </authorList>
    </citation>
    <scope>IDENTIFICATION</scope>
</reference>
<dbReference type="OrthoDB" id="10056847at2759"/>
<keyword evidence="1 2" id="KW-0694">RNA-binding</keyword>
<dbReference type="GO" id="GO:0003725">
    <property type="term" value="F:double-stranded RNA binding"/>
    <property type="evidence" value="ECO:0007669"/>
    <property type="project" value="TreeGrafter"/>
</dbReference>
<sequence length="382" mass="42569">MSSDLFEVFTDVEVLKSREPEYFQCQEVVNIGNESDMYPSSLPAAVPPQPNGSASGCQESATSRMQIPPTIAGKTFVGVLEEGCRKYYDGTTPTYSGGFQLDWFAIKCELRKLSGVGSAKTKKSAKQLAAKEVLLKIIMKMILAIFIADTFLFIDWFTLSVSLFESSIPAGVVTRNKLMPELSAPEEETDSNLSENWIGKINEKYVIEKASCQKLKLRGAVYDVKDEGVAPQHLFVATCSVCKLTTTGQGRTKKEDMQEDEFVGELAVMKLVREAQMDCKDAESKLQDLLNADDELVKEVFTKQQLNFTIFSEADVNGDIQCMLKVLGANDESNVFGGNGQNEQLSRDCAAREAFEFLYVFMKSNLEKRQLEEKKKQDGQEK</sequence>
<dbReference type="Proteomes" id="UP000267096">
    <property type="component" value="Unassembled WGS sequence"/>
</dbReference>
<dbReference type="WBParaSite" id="ASIM_0001607101-mRNA-1">
    <property type="protein sequence ID" value="ASIM_0001607101-mRNA-1"/>
    <property type="gene ID" value="ASIM_0001607101"/>
</dbReference>
<dbReference type="GO" id="GO:0005737">
    <property type="term" value="C:cytoplasm"/>
    <property type="evidence" value="ECO:0007669"/>
    <property type="project" value="TreeGrafter"/>
</dbReference>
<dbReference type="InterPro" id="IPR014720">
    <property type="entry name" value="dsRBD_dom"/>
</dbReference>
<dbReference type="Gene3D" id="3.30.160.20">
    <property type="match status" value="2"/>
</dbReference>
<evidence type="ECO:0000256" key="2">
    <source>
        <dbReference type="PROSITE-ProRule" id="PRU00266"/>
    </source>
</evidence>
<organism evidence="7">
    <name type="scientific">Anisakis simplex</name>
    <name type="common">Herring worm</name>
    <dbReference type="NCBI Taxonomy" id="6269"/>
    <lineage>
        <taxon>Eukaryota</taxon>
        <taxon>Metazoa</taxon>
        <taxon>Ecdysozoa</taxon>
        <taxon>Nematoda</taxon>
        <taxon>Chromadorea</taxon>
        <taxon>Rhabditida</taxon>
        <taxon>Spirurina</taxon>
        <taxon>Ascaridomorpha</taxon>
        <taxon>Ascaridoidea</taxon>
        <taxon>Anisakidae</taxon>
        <taxon>Anisakis</taxon>
        <taxon>Anisakis simplex complex</taxon>
    </lineage>
</organism>
<reference evidence="5 6" key="2">
    <citation type="submission" date="2018-11" db="EMBL/GenBank/DDBJ databases">
        <authorList>
            <consortium name="Pathogen Informatics"/>
        </authorList>
    </citation>
    <scope>NUCLEOTIDE SEQUENCE [LARGE SCALE GENOMIC DNA]</scope>
</reference>
<evidence type="ECO:0000313" key="6">
    <source>
        <dbReference type="Proteomes" id="UP000267096"/>
    </source>
</evidence>
<proteinExistence type="predicted"/>
<dbReference type="InterPro" id="IPR051247">
    <property type="entry name" value="RLC_Component"/>
</dbReference>
<dbReference type="GO" id="GO:0005634">
    <property type="term" value="C:nucleus"/>
    <property type="evidence" value="ECO:0007669"/>
    <property type="project" value="TreeGrafter"/>
</dbReference>
<feature type="coiled-coil region" evidence="3">
    <location>
        <begin position="272"/>
        <end position="299"/>
    </location>
</feature>
<evidence type="ECO:0000313" key="7">
    <source>
        <dbReference type="WBParaSite" id="ASIM_0001607101-mRNA-1"/>
    </source>
</evidence>
<protein>
    <submittedName>
        <fullName evidence="7">DRBM domain-containing protein</fullName>
    </submittedName>
</protein>
<dbReference type="SUPFAM" id="SSF54768">
    <property type="entry name" value="dsRNA-binding domain-like"/>
    <property type="match status" value="2"/>
</dbReference>
<dbReference type="GO" id="GO:0070578">
    <property type="term" value="C:RISC-loading complex"/>
    <property type="evidence" value="ECO:0007669"/>
    <property type="project" value="TreeGrafter"/>
</dbReference>
<evidence type="ECO:0000256" key="3">
    <source>
        <dbReference type="SAM" id="Coils"/>
    </source>
</evidence>
<evidence type="ECO:0000259" key="4">
    <source>
        <dbReference type="PROSITE" id="PS50137"/>
    </source>
</evidence>
<dbReference type="GO" id="GO:0016442">
    <property type="term" value="C:RISC complex"/>
    <property type="evidence" value="ECO:0007669"/>
    <property type="project" value="TreeGrafter"/>
</dbReference>